<protein>
    <submittedName>
        <fullName evidence="2">Uncharacterized protein</fullName>
    </submittedName>
</protein>
<dbReference type="AlphaFoldDB" id="A0A7J7IXW9"/>
<reference evidence="2" key="1">
    <citation type="submission" date="2020-06" db="EMBL/GenBank/DDBJ databases">
        <title>Draft genome of Bugula neritina, a colonial animal packing powerful symbionts and potential medicines.</title>
        <authorList>
            <person name="Rayko M."/>
        </authorList>
    </citation>
    <scope>NUCLEOTIDE SEQUENCE [LARGE SCALE GENOMIC DNA]</scope>
    <source>
        <strain evidence="2">Kwan_BN1</strain>
    </source>
</reference>
<evidence type="ECO:0000313" key="3">
    <source>
        <dbReference type="Proteomes" id="UP000593567"/>
    </source>
</evidence>
<feature type="region of interest" description="Disordered" evidence="1">
    <location>
        <begin position="158"/>
        <end position="195"/>
    </location>
</feature>
<dbReference type="Proteomes" id="UP000593567">
    <property type="component" value="Unassembled WGS sequence"/>
</dbReference>
<dbReference type="EMBL" id="VXIV02003343">
    <property type="protein sequence ID" value="KAF6018058.1"/>
    <property type="molecule type" value="Genomic_DNA"/>
</dbReference>
<evidence type="ECO:0000256" key="1">
    <source>
        <dbReference type="SAM" id="MobiDB-lite"/>
    </source>
</evidence>
<sequence length="195" mass="22046">MAHKPSPHQIGEVKTTEAVELFKFMKSNRKTKDAKEEALFNMRKTNSSAQEATKKIFAASIAKTKQRQLYFDKLTSIYIVLCTMMNMKQSHLQDVPISWEVMKKLRAKPQPIHPKKSNVTGIQLLKKKSQLAAIYRAKTSKKFQSPLIQLTKYGILPDIPSHRNTNKGRDGSRNIPPNTTSSHGTHTAASYPTPQ</sequence>
<feature type="compositionally biased region" description="Low complexity" evidence="1">
    <location>
        <begin position="179"/>
        <end position="195"/>
    </location>
</feature>
<organism evidence="2 3">
    <name type="scientific">Bugula neritina</name>
    <name type="common">Brown bryozoan</name>
    <name type="synonym">Sertularia neritina</name>
    <dbReference type="NCBI Taxonomy" id="10212"/>
    <lineage>
        <taxon>Eukaryota</taxon>
        <taxon>Metazoa</taxon>
        <taxon>Spiralia</taxon>
        <taxon>Lophotrochozoa</taxon>
        <taxon>Bryozoa</taxon>
        <taxon>Gymnolaemata</taxon>
        <taxon>Cheilostomatida</taxon>
        <taxon>Flustrina</taxon>
        <taxon>Buguloidea</taxon>
        <taxon>Bugulidae</taxon>
        <taxon>Bugula</taxon>
    </lineage>
</organism>
<comment type="caution">
    <text evidence="2">The sequence shown here is derived from an EMBL/GenBank/DDBJ whole genome shotgun (WGS) entry which is preliminary data.</text>
</comment>
<evidence type="ECO:0000313" key="2">
    <source>
        <dbReference type="EMBL" id="KAF6018058.1"/>
    </source>
</evidence>
<proteinExistence type="predicted"/>
<gene>
    <name evidence="2" type="ORF">EB796_023619</name>
</gene>
<accession>A0A7J7IXW9</accession>
<name>A0A7J7IXW9_BUGNE</name>
<keyword evidence="3" id="KW-1185">Reference proteome</keyword>